<protein>
    <submittedName>
        <fullName evidence="5">HlyD family secretion protein</fullName>
    </submittedName>
</protein>
<dbReference type="EMBL" id="JACHHZ010000006">
    <property type="protein sequence ID" value="MBB6096034.1"/>
    <property type="molecule type" value="Genomic_DNA"/>
</dbReference>
<dbReference type="InterPro" id="IPR050465">
    <property type="entry name" value="UPF0194_transport"/>
</dbReference>
<evidence type="ECO:0000256" key="3">
    <source>
        <dbReference type="SAM" id="Coils"/>
    </source>
</evidence>
<dbReference type="AlphaFoldDB" id="A0A841HTS8"/>
<dbReference type="Proteomes" id="UP000588068">
    <property type="component" value="Unassembled WGS sequence"/>
</dbReference>
<feature type="coiled-coil region" evidence="3">
    <location>
        <begin position="219"/>
        <end position="258"/>
    </location>
</feature>
<evidence type="ECO:0000256" key="4">
    <source>
        <dbReference type="SAM" id="Phobius"/>
    </source>
</evidence>
<dbReference type="Gene3D" id="2.40.50.100">
    <property type="match status" value="1"/>
</dbReference>
<dbReference type="SUPFAM" id="SSF111369">
    <property type="entry name" value="HlyD-like secretion proteins"/>
    <property type="match status" value="2"/>
</dbReference>
<dbReference type="RefSeq" id="WP_184335412.1">
    <property type="nucleotide sequence ID" value="NZ_JACHHZ010000006.1"/>
</dbReference>
<keyword evidence="6" id="KW-1185">Reference proteome</keyword>
<dbReference type="PANTHER" id="PTHR32347">
    <property type="entry name" value="EFFLUX SYSTEM COMPONENT YKNX-RELATED"/>
    <property type="match status" value="1"/>
</dbReference>
<organism evidence="5 6">
    <name type="scientific">Povalibacter uvarum</name>
    <dbReference type="NCBI Taxonomy" id="732238"/>
    <lineage>
        <taxon>Bacteria</taxon>
        <taxon>Pseudomonadati</taxon>
        <taxon>Pseudomonadota</taxon>
        <taxon>Gammaproteobacteria</taxon>
        <taxon>Steroidobacterales</taxon>
        <taxon>Steroidobacteraceae</taxon>
        <taxon>Povalibacter</taxon>
    </lineage>
</organism>
<dbReference type="Gene3D" id="2.40.30.170">
    <property type="match status" value="1"/>
</dbReference>
<evidence type="ECO:0000256" key="1">
    <source>
        <dbReference type="ARBA" id="ARBA00004196"/>
    </source>
</evidence>
<sequence>MISALPTGDREKVTRIRDTSAQDRPVDQEPLQRKRRYQFIAAGVGGLLVLIILVLLVRNWLGAEVSIPLDRVRIAEVTRGQFTRDVSAQGTVVAAVSPTLFAVAPGTVHYIVQAGDTVKKGEPLAQIDSPELKNELEREQATLASLEVAVQRQSIDTRRQLLTNQQTIDLANVEIQAAQREQRRAEDSWSKHLISERDYEKARDEAAAAAVNHKHSVENAELQKESLQFELSARRLERDRQRLVVKELQRRVGDLEIKSPVDGIVGTLAVNERAAVAQNAAVITVVDLTAFEVEFQVPETYADDLKLGMDAEVVYSTQKFAALVSAVSPEVRSGQVTGRLRFSGEVPRGLRQNQRLSTRIVLEQRDGVLKVARGPFLDTSGGRVAYVVQDDIATRATIRTGSTSVNEVEILEGLSPGDRIIISNLGEFERAATVRLTD</sequence>
<dbReference type="Gene3D" id="2.40.420.20">
    <property type="match status" value="1"/>
</dbReference>
<keyword evidence="2 3" id="KW-0175">Coiled coil</keyword>
<keyword evidence="4" id="KW-0472">Membrane</keyword>
<evidence type="ECO:0000256" key="2">
    <source>
        <dbReference type="ARBA" id="ARBA00023054"/>
    </source>
</evidence>
<proteinExistence type="predicted"/>
<feature type="transmembrane region" description="Helical" evidence="4">
    <location>
        <begin position="39"/>
        <end position="61"/>
    </location>
</feature>
<evidence type="ECO:0000313" key="6">
    <source>
        <dbReference type="Proteomes" id="UP000588068"/>
    </source>
</evidence>
<comment type="caution">
    <text evidence="5">The sequence shown here is derived from an EMBL/GenBank/DDBJ whole genome shotgun (WGS) entry which is preliminary data.</text>
</comment>
<comment type="subcellular location">
    <subcellularLocation>
        <location evidence="1">Cell envelope</location>
    </subcellularLocation>
</comment>
<name>A0A841HTS8_9GAMM</name>
<accession>A0A841HTS8</accession>
<keyword evidence="4" id="KW-0812">Transmembrane</keyword>
<evidence type="ECO:0000313" key="5">
    <source>
        <dbReference type="EMBL" id="MBB6096034.1"/>
    </source>
</evidence>
<gene>
    <name evidence="5" type="ORF">HNQ60_004925</name>
</gene>
<keyword evidence="4" id="KW-1133">Transmembrane helix</keyword>
<dbReference type="PANTHER" id="PTHR32347:SF14">
    <property type="entry name" value="EFFLUX SYSTEM COMPONENT YKNX-RELATED"/>
    <property type="match status" value="1"/>
</dbReference>
<feature type="coiled-coil region" evidence="3">
    <location>
        <begin position="129"/>
        <end position="188"/>
    </location>
</feature>
<dbReference type="GO" id="GO:0030313">
    <property type="term" value="C:cell envelope"/>
    <property type="evidence" value="ECO:0007669"/>
    <property type="project" value="UniProtKB-SubCell"/>
</dbReference>
<dbReference type="Gene3D" id="1.10.287.470">
    <property type="entry name" value="Helix hairpin bin"/>
    <property type="match status" value="1"/>
</dbReference>
<reference evidence="5 6" key="1">
    <citation type="submission" date="2020-08" db="EMBL/GenBank/DDBJ databases">
        <title>Genomic Encyclopedia of Type Strains, Phase IV (KMG-IV): sequencing the most valuable type-strain genomes for metagenomic binning, comparative biology and taxonomic classification.</title>
        <authorList>
            <person name="Goeker M."/>
        </authorList>
    </citation>
    <scope>NUCLEOTIDE SEQUENCE [LARGE SCALE GENOMIC DNA]</scope>
    <source>
        <strain evidence="5 6">DSM 26723</strain>
    </source>
</reference>